<dbReference type="Pfam" id="PF08240">
    <property type="entry name" value="ADH_N"/>
    <property type="match status" value="1"/>
</dbReference>
<evidence type="ECO:0000313" key="4">
    <source>
        <dbReference type="EMBL" id="GID56772.1"/>
    </source>
</evidence>
<feature type="domain" description="Enoyl reductase (ER)" evidence="3">
    <location>
        <begin position="1"/>
        <end position="301"/>
    </location>
</feature>
<evidence type="ECO:0000256" key="1">
    <source>
        <dbReference type="ARBA" id="ARBA00022857"/>
    </source>
</evidence>
<dbReference type="InterPro" id="IPR011032">
    <property type="entry name" value="GroES-like_sf"/>
</dbReference>
<accession>A0ABQ3XE33</accession>
<dbReference type="SUPFAM" id="SSF50129">
    <property type="entry name" value="GroES-like"/>
    <property type="match status" value="1"/>
</dbReference>
<dbReference type="Proteomes" id="UP000612282">
    <property type="component" value="Unassembled WGS sequence"/>
</dbReference>
<reference evidence="4 5" key="1">
    <citation type="submission" date="2021-01" db="EMBL/GenBank/DDBJ databases">
        <title>Whole genome shotgun sequence of Actinoplanes couchii NBRC 106145.</title>
        <authorList>
            <person name="Komaki H."/>
            <person name="Tamura T."/>
        </authorList>
    </citation>
    <scope>NUCLEOTIDE SEQUENCE [LARGE SCALE GENOMIC DNA]</scope>
    <source>
        <strain evidence="4 5">NBRC 106145</strain>
    </source>
</reference>
<dbReference type="SMART" id="SM00829">
    <property type="entry name" value="PKS_ER"/>
    <property type="match status" value="1"/>
</dbReference>
<dbReference type="SUPFAM" id="SSF51735">
    <property type="entry name" value="NAD(P)-binding Rossmann-fold domains"/>
    <property type="match status" value="1"/>
</dbReference>
<dbReference type="InterPro" id="IPR013154">
    <property type="entry name" value="ADH-like_N"/>
</dbReference>
<sequence length="303" mass="30406">MVVADVPEPSAGPGQVVIATEAIGVGGVDAVIRRGTLGGFGFTAGLIPGSEVAGRVISAGPDVDPSWRGRRVWAFTGTSGGYTEQAVARIGDVVALPDGITSIDAVALGSAGPVARLALAHGRFAPGESVLVRGAAGSIGIAAVEIAARGGAATVAVTTSSPERGERLRELGATEVLDRSGQGGSTTYDVIVDVAGGDALPDFVDRLAPNGRLVLVGVVAGMPPADFGARLLAGFRQSRSVATFSLDSVPVPVRDAARAETFAAAARGEQHAVVHDVLPLAEAAEAHRLMDAGAVFGRIVLTP</sequence>
<dbReference type="Gene3D" id="3.90.180.10">
    <property type="entry name" value="Medium-chain alcohol dehydrogenases, catalytic domain"/>
    <property type="match status" value="1"/>
</dbReference>
<dbReference type="InterPro" id="IPR020843">
    <property type="entry name" value="ER"/>
</dbReference>
<dbReference type="Pfam" id="PF13602">
    <property type="entry name" value="ADH_zinc_N_2"/>
    <property type="match status" value="1"/>
</dbReference>
<organism evidence="4 5">
    <name type="scientific">Actinoplanes couchii</name>
    <dbReference type="NCBI Taxonomy" id="403638"/>
    <lineage>
        <taxon>Bacteria</taxon>
        <taxon>Bacillati</taxon>
        <taxon>Actinomycetota</taxon>
        <taxon>Actinomycetes</taxon>
        <taxon>Micromonosporales</taxon>
        <taxon>Micromonosporaceae</taxon>
        <taxon>Actinoplanes</taxon>
    </lineage>
</organism>
<proteinExistence type="predicted"/>
<evidence type="ECO:0000259" key="3">
    <source>
        <dbReference type="SMART" id="SM00829"/>
    </source>
</evidence>
<dbReference type="Gene3D" id="3.40.50.720">
    <property type="entry name" value="NAD(P)-binding Rossmann-like Domain"/>
    <property type="match status" value="1"/>
</dbReference>
<keyword evidence="5" id="KW-1185">Reference proteome</keyword>
<protein>
    <submittedName>
        <fullName evidence="4">Oxidoreductase</fullName>
    </submittedName>
</protein>
<keyword evidence="2" id="KW-0560">Oxidoreductase</keyword>
<name>A0ABQ3XE33_9ACTN</name>
<dbReference type="EMBL" id="BOMG01000063">
    <property type="protein sequence ID" value="GID56772.1"/>
    <property type="molecule type" value="Genomic_DNA"/>
</dbReference>
<evidence type="ECO:0000256" key="2">
    <source>
        <dbReference type="ARBA" id="ARBA00023002"/>
    </source>
</evidence>
<dbReference type="PANTHER" id="PTHR48106">
    <property type="entry name" value="QUINONE OXIDOREDUCTASE PIG3-RELATED"/>
    <property type="match status" value="1"/>
</dbReference>
<evidence type="ECO:0000313" key="5">
    <source>
        <dbReference type="Proteomes" id="UP000612282"/>
    </source>
</evidence>
<keyword evidence="1" id="KW-0521">NADP</keyword>
<gene>
    <name evidence="4" type="ORF">Aco03nite_051760</name>
</gene>
<dbReference type="InterPro" id="IPR036291">
    <property type="entry name" value="NAD(P)-bd_dom_sf"/>
</dbReference>
<comment type="caution">
    <text evidence="4">The sequence shown here is derived from an EMBL/GenBank/DDBJ whole genome shotgun (WGS) entry which is preliminary data.</text>
</comment>